<gene>
    <name evidence="3" type="ORF">ENQ77_09125</name>
    <name evidence="4" type="ORF">ENU66_08220</name>
</gene>
<dbReference type="SUPFAM" id="SSF46785">
    <property type="entry name" value="Winged helix' DNA-binding domain"/>
    <property type="match status" value="1"/>
</dbReference>
<feature type="coiled-coil region" evidence="1">
    <location>
        <begin position="116"/>
        <end position="143"/>
    </location>
</feature>
<feature type="domain" description="HTH marR-type" evidence="2">
    <location>
        <begin position="1"/>
        <end position="135"/>
    </location>
</feature>
<proteinExistence type="predicted"/>
<accession>A0A7C2K4J2</accession>
<organism evidence="3">
    <name type="scientific">candidate division WOR-3 bacterium</name>
    <dbReference type="NCBI Taxonomy" id="2052148"/>
    <lineage>
        <taxon>Bacteria</taxon>
        <taxon>Bacteria division WOR-3</taxon>
    </lineage>
</organism>
<dbReference type="GO" id="GO:0003700">
    <property type="term" value="F:DNA-binding transcription factor activity"/>
    <property type="evidence" value="ECO:0007669"/>
    <property type="project" value="InterPro"/>
</dbReference>
<dbReference type="EMBL" id="DSOL01000262">
    <property type="protein sequence ID" value="HEN28784.1"/>
    <property type="molecule type" value="Genomic_DNA"/>
</dbReference>
<sequence length="146" mass="17310">MIEREVERVMREVYSQVTKEGRTALKEINLTPPQFNLMVHLYFCGPLNQTNLAKDLYLAKSTISGIVERLEKRRFVKRAKVEADRRSEIVVLTPQGEEVIQRVVDKRVEFLRKLMLDFTEEEKEKFLELLNKMKDKLQEYSSSKRC</sequence>
<evidence type="ECO:0000313" key="4">
    <source>
        <dbReference type="EMBL" id="HGL18296.1"/>
    </source>
</evidence>
<evidence type="ECO:0000259" key="2">
    <source>
        <dbReference type="PROSITE" id="PS50995"/>
    </source>
</evidence>
<name>A0A7C2K4J2_UNCW3</name>
<comment type="caution">
    <text evidence="3">The sequence shown here is derived from an EMBL/GenBank/DDBJ whole genome shotgun (WGS) entry which is preliminary data.</text>
</comment>
<dbReference type="PANTHER" id="PTHR33164">
    <property type="entry name" value="TRANSCRIPTIONAL REGULATOR, MARR FAMILY"/>
    <property type="match status" value="1"/>
</dbReference>
<reference evidence="3" key="1">
    <citation type="journal article" date="2020" name="mSystems">
        <title>Genome- and Community-Level Interaction Insights into Carbon Utilization and Element Cycling Functions of Hydrothermarchaeota in Hydrothermal Sediment.</title>
        <authorList>
            <person name="Zhou Z."/>
            <person name="Liu Y."/>
            <person name="Xu W."/>
            <person name="Pan J."/>
            <person name="Luo Z.H."/>
            <person name="Li M."/>
        </authorList>
    </citation>
    <scope>NUCLEOTIDE SEQUENCE [LARGE SCALE GENOMIC DNA]</scope>
    <source>
        <strain evidence="3">SpSt-34</strain>
        <strain evidence="4">SpSt-69</strain>
    </source>
</reference>
<dbReference type="InterPro" id="IPR036388">
    <property type="entry name" value="WH-like_DNA-bd_sf"/>
</dbReference>
<protein>
    <submittedName>
        <fullName evidence="3">MarR family transcriptional regulator</fullName>
    </submittedName>
</protein>
<dbReference type="AlphaFoldDB" id="A0A7C2K4J2"/>
<dbReference type="PRINTS" id="PR00598">
    <property type="entry name" value="HTHMARR"/>
</dbReference>
<dbReference type="SMART" id="SM00347">
    <property type="entry name" value="HTH_MARR"/>
    <property type="match status" value="1"/>
</dbReference>
<dbReference type="InterPro" id="IPR000835">
    <property type="entry name" value="HTH_MarR-typ"/>
</dbReference>
<dbReference type="InterPro" id="IPR036390">
    <property type="entry name" value="WH_DNA-bd_sf"/>
</dbReference>
<dbReference type="Gene3D" id="1.10.10.10">
    <property type="entry name" value="Winged helix-like DNA-binding domain superfamily/Winged helix DNA-binding domain"/>
    <property type="match status" value="1"/>
</dbReference>
<keyword evidence="1" id="KW-0175">Coiled coil</keyword>
<dbReference type="PANTHER" id="PTHR33164:SF43">
    <property type="entry name" value="HTH-TYPE TRANSCRIPTIONAL REPRESSOR YETL"/>
    <property type="match status" value="1"/>
</dbReference>
<evidence type="ECO:0000256" key="1">
    <source>
        <dbReference type="SAM" id="Coils"/>
    </source>
</evidence>
<dbReference type="EMBL" id="DTDJ01000050">
    <property type="protein sequence ID" value="HGL18296.1"/>
    <property type="molecule type" value="Genomic_DNA"/>
</dbReference>
<dbReference type="PROSITE" id="PS50995">
    <property type="entry name" value="HTH_MARR_2"/>
    <property type="match status" value="1"/>
</dbReference>
<dbReference type="GO" id="GO:0006950">
    <property type="term" value="P:response to stress"/>
    <property type="evidence" value="ECO:0007669"/>
    <property type="project" value="TreeGrafter"/>
</dbReference>
<evidence type="ECO:0000313" key="3">
    <source>
        <dbReference type="EMBL" id="HEN28784.1"/>
    </source>
</evidence>
<dbReference type="InterPro" id="IPR039422">
    <property type="entry name" value="MarR/SlyA-like"/>
</dbReference>
<dbReference type="Pfam" id="PF01047">
    <property type="entry name" value="MarR"/>
    <property type="match status" value="1"/>
</dbReference>